<proteinExistence type="predicted"/>
<evidence type="ECO:0000313" key="2">
    <source>
        <dbReference type="Proteomes" id="UP001497535"/>
    </source>
</evidence>
<protein>
    <submittedName>
        <fullName evidence="1">Uncharacterized protein</fullName>
    </submittedName>
</protein>
<gene>
    <name evidence="1" type="ORF">MENTE1834_LOCUS20822</name>
</gene>
<dbReference type="Proteomes" id="UP001497535">
    <property type="component" value="Unassembled WGS sequence"/>
</dbReference>
<name>A0ACB0Z567_MELEN</name>
<evidence type="ECO:0000313" key="1">
    <source>
        <dbReference type="EMBL" id="CAK5074119.1"/>
    </source>
</evidence>
<sequence>MVDPVRTQRWPLYSVDLNQMDFFFGSIFRQGSMLINPRICGDYERLRVFY</sequence>
<comment type="caution">
    <text evidence="1">The sequence shown here is derived from an EMBL/GenBank/DDBJ whole genome shotgun (WGS) entry which is preliminary data.</text>
</comment>
<accession>A0ACB0Z567</accession>
<reference evidence="1" key="1">
    <citation type="submission" date="2023-11" db="EMBL/GenBank/DDBJ databases">
        <authorList>
            <person name="Poullet M."/>
        </authorList>
    </citation>
    <scope>NUCLEOTIDE SEQUENCE</scope>
    <source>
        <strain evidence="1">E1834</strain>
    </source>
</reference>
<dbReference type="EMBL" id="CAVMJV010000025">
    <property type="protein sequence ID" value="CAK5074119.1"/>
    <property type="molecule type" value="Genomic_DNA"/>
</dbReference>
<organism evidence="1 2">
    <name type="scientific">Meloidogyne enterolobii</name>
    <name type="common">Root-knot nematode worm</name>
    <name type="synonym">Meloidogyne mayaguensis</name>
    <dbReference type="NCBI Taxonomy" id="390850"/>
    <lineage>
        <taxon>Eukaryota</taxon>
        <taxon>Metazoa</taxon>
        <taxon>Ecdysozoa</taxon>
        <taxon>Nematoda</taxon>
        <taxon>Chromadorea</taxon>
        <taxon>Rhabditida</taxon>
        <taxon>Tylenchina</taxon>
        <taxon>Tylenchomorpha</taxon>
        <taxon>Tylenchoidea</taxon>
        <taxon>Meloidogynidae</taxon>
        <taxon>Meloidogyninae</taxon>
        <taxon>Meloidogyne</taxon>
    </lineage>
</organism>
<keyword evidence="2" id="KW-1185">Reference proteome</keyword>